<protein>
    <submittedName>
        <fullName evidence="1">Uncharacterized protein</fullName>
    </submittedName>
</protein>
<gene>
    <name evidence="1" type="ORF">IHE45_10G016300</name>
</gene>
<evidence type="ECO:0000313" key="2">
    <source>
        <dbReference type="Proteomes" id="UP000827976"/>
    </source>
</evidence>
<organism evidence="1 2">
    <name type="scientific">Dioscorea alata</name>
    <name type="common">Purple yam</name>
    <dbReference type="NCBI Taxonomy" id="55571"/>
    <lineage>
        <taxon>Eukaryota</taxon>
        <taxon>Viridiplantae</taxon>
        <taxon>Streptophyta</taxon>
        <taxon>Embryophyta</taxon>
        <taxon>Tracheophyta</taxon>
        <taxon>Spermatophyta</taxon>
        <taxon>Magnoliopsida</taxon>
        <taxon>Liliopsida</taxon>
        <taxon>Dioscoreales</taxon>
        <taxon>Dioscoreaceae</taxon>
        <taxon>Dioscorea</taxon>
    </lineage>
</organism>
<name>A0ACB7V957_DIOAL</name>
<reference evidence="2" key="1">
    <citation type="journal article" date="2022" name="Nat. Commun.">
        <title>Chromosome evolution and the genetic basis of agronomically important traits in greater yam.</title>
        <authorList>
            <person name="Bredeson J.V."/>
            <person name="Lyons J.B."/>
            <person name="Oniyinde I.O."/>
            <person name="Okereke N.R."/>
            <person name="Kolade O."/>
            <person name="Nnabue I."/>
            <person name="Nwadili C.O."/>
            <person name="Hribova E."/>
            <person name="Parker M."/>
            <person name="Nwogha J."/>
            <person name="Shu S."/>
            <person name="Carlson J."/>
            <person name="Kariba R."/>
            <person name="Muthemba S."/>
            <person name="Knop K."/>
            <person name="Barton G.J."/>
            <person name="Sherwood A.V."/>
            <person name="Lopez-Montes A."/>
            <person name="Asiedu R."/>
            <person name="Jamnadass R."/>
            <person name="Muchugi A."/>
            <person name="Goodstein D."/>
            <person name="Egesi C.N."/>
            <person name="Featherston J."/>
            <person name="Asfaw A."/>
            <person name="Simpson G.G."/>
            <person name="Dolezel J."/>
            <person name="Hendre P.S."/>
            <person name="Van Deynze A."/>
            <person name="Kumar P.L."/>
            <person name="Obidiegwu J.E."/>
            <person name="Bhattacharjee R."/>
            <person name="Rokhsar D.S."/>
        </authorList>
    </citation>
    <scope>NUCLEOTIDE SEQUENCE [LARGE SCALE GENOMIC DNA]</scope>
    <source>
        <strain evidence="2">cv. TDa95/00328</strain>
    </source>
</reference>
<proteinExistence type="predicted"/>
<evidence type="ECO:0000313" key="1">
    <source>
        <dbReference type="EMBL" id="KAH7670293.1"/>
    </source>
</evidence>
<dbReference type="Proteomes" id="UP000827976">
    <property type="component" value="Chromosome 10"/>
</dbReference>
<comment type="caution">
    <text evidence="1">The sequence shown here is derived from an EMBL/GenBank/DDBJ whole genome shotgun (WGS) entry which is preliminary data.</text>
</comment>
<keyword evidence="2" id="KW-1185">Reference proteome</keyword>
<accession>A0ACB7V957</accession>
<dbReference type="EMBL" id="CM037020">
    <property type="protein sequence ID" value="KAH7670293.1"/>
    <property type="molecule type" value="Genomic_DNA"/>
</dbReference>
<sequence>MIIMGELEFRNYVQDHDLFELICGNDQATRSHVVQFGDDIGTHMDHNVDSRRRSQTDGHDDMFFEETDYHYNMTLPIYNQSESAEPRGASSTQSRKEKEKMQNDLKS</sequence>